<dbReference type="Proteomes" id="UP001526426">
    <property type="component" value="Unassembled WGS sequence"/>
</dbReference>
<dbReference type="GO" id="GO:0008168">
    <property type="term" value="F:methyltransferase activity"/>
    <property type="evidence" value="ECO:0007669"/>
    <property type="project" value="UniProtKB-KW"/>
</dbReference>
<dbReference type="RefSeq" id="WP_265265055.1">
    <property type="nucleotide sequence ID" value="NZ_JAIHOM010000061.1"/>
</dbReference>
<evidence type="ECO:0000259" key="1">
    <source>
        <dbReference type="Pfam" id="PF13847"/>
    </source>
</evidence>
<dbReference type="SUPFAM" id="SSF53335">
    <property type="entry name" value="S-adenosyl-L-methionine-dependent methyltransferases"/>
    <property type="match status" value="1"/>
</dbReference>
<keyword evidence="2" id="KW-0489">Methyltransferase</keyword>
<dbReference type="PANTHER" id="PTHR43861">
    <property type="entry name" value="TRANS-ACONITATE 2-METHYLTRANSFERASE-RELATED"/>
    <property type="match status" value="1"/>
</dbReference>
<reference evidence="2 3" key="1">
    <citation type="submission" date="2021-08" db="EMBL/GenBank/DDBJ databases">
        <title>Draft genome sequence of Spirulina subsalsa with high tolerance to salinity and hype-accumulation of phycocyanin.</title>
        <authorList>
            <person name="Pei H."/>
            <person name="Jiang L."/>
        </authorList>
    </citation>
    <scope>NUCLEOTIDE SEQUENCE [LARGE SCALE GENOMIC DNA]</scope>
    <source>
        <strain evidence="2 3">FACHB-351</strain>
    </source>
</reference>
<dbReference type="GO" id="GO:0032259">
    <property type="term" value="P:methylation"/>
    <property type="evidence" value="ECO:0007669"/>
    <property type="project" value="UniProtKB-KW"/>
</dbReference>
<dbReference type="InterPro" id="IPR025714">
    <property type="entry name" value="Methyltranfer_dom"/>
</dbReference>
<dbReference type="Pfam" id="PF13847">
    <property type="entry name" value="Methyltransf_31"/>
    <property type="match status" value="1"/>
</dbReference>
<dbReference type="InterPro" id="IPR029063">
    <property type="entry name" value="SAM-dependent_MTases_sf"/>
</dbReference>
<keyword evidence="3" id="KW-1185">Reference proteome</keyword>
<evidence type="ECO:0000313" key="3">
    <source>
        <dbReference type="Proteomes" id="UP001526426"/>
    </source>
</evidence>
<protein>
    <submittedName>
        <fullName evidence="2">Methyltransferase domain-containing protein</fullName>
    </submittedName>
</protein>
<dbReference type="EMBL" id="JAIHOM010000061">
    <property type="protein sequence ID" value="MCW6037214.1"/>
    <property type="molecule type" value="Genomic_DNA"/>
</dbReference>
<dbReference type="Gene3D" id="3.40.50.150">
    <property type="entry name" value="Vaccinia Virus protein VP39"/>
    <property type="match status" value="1"/>
</dbReference>
<evidence type="ECO:0000313" key="2">
    <source>
        <dbReference type="EMBL" id="MCW6037214.1"/>
    </source>
</evidence>
<organism evidence="2 3">
    <name type="scientific">Spirulina subsalsa FACHB-351</name>
    <dbReference type="NCBI Taxonomy" id="234711"/>
    <lineage>
        <taxon>Bacteria</taxon>
        <taxon>Bacillati</taxon>
        <taxon>Cyanobacteriota</taxon>
        <taxon>Cyanophyceae</taxon>
        <taxon>Spirulinales</taxon>
        <taxon>Spirulinaceae</taxon>
        <taxon>Spirulina</taxon>
    </lineage>
</organism>
<comment type="caution">
    <text evidence="2">The sequence shown here is derived from an EMBL/GenBank/DDBJ whole genome shotgun (WGS) entry which is preliminary data.</text>
</comment>
<accession>A0ABT3L6T9</accession>
<name>A0ABT3L6T9_9CYAN</name>
<feature type="domain" description="Methyltransferase" evidence="1">
    <location>
        <begin position="61"/>
        <end position="183"/>
    </location>
</feature>
<proteinExistence type="predicted"/>
<gene>
    <name evidence="2" type="ORF">K4A83_13175</name>
</gene>
<keyword evidence="2" id="KW-0808">Transferase</keyword>
<sequence length="450" mass="51846">MSDNKSQPINPELMDKIRQQFDFGPYPRVALEVDPKQFIDRLYTHNLTTAHYLRNQQVISSENRTILDVGCGTGFTSLILAEANPKAQVIGIDISPKSIELAQKRIEYHGKQDQCEFHVLSLEQLPQLPYEFDYINCDEVLYILPDQVAALNQLKAQLKPTGIIRANLHSYAQRFRIFQVQKMFNMMGFMDKEVDDTDIETVIDIMQSLKDNVIIKTSTWSEDYADESKRKELVIENYLFKGDKGYEVADIFNFLDQSDLEFISMINWRQWQLIDLFKEPDNLPLFLSLSLPEITIQEQLQLFEILQPIHRLLDFWCGHPGAGIEFLPVPEWSDQDWYNCLVHLHPQLNRTEVKDALNICCQNQQSFPVHSHLPIAGSQPISLEITLATCLFSQLLTAPQSLPILIEQWKRLHPVDLATLEPTSNEASFALMKKTLTALESCGYVMLERA</sequence>
<dbReference type="CDD" id="cd02440">
    <property type="entry name" value="AdoMet_MTases"/>
    <property type="match status" value="1"/>
</dbReference>